<dbReference type="EMBL" id="CAWUHB010000028">
    <property type="protein sequence ID" value="CAK7223792.1"/>
    <property type="molecule type" value="Genomic_DNA"/>
</dbReference>
<sequence>MQADAALGGAFDEPPASEDAEDNFAAYYRSIGKPTPIQVRISEDLRDIRQHGYYFGVLAGMSETSNENMLAVSIRTSDLGLAPEMLMAWDLDPDMFIVLLIRLRSRYMAYETLINAPKSSVDLSFRIRKCAHYKPSAEDARSSFGSKSDPDSTAKSRHADAGSQFAKILISTSLARFMDKYFLSLARYQGDYGCSWADAVNDVVNRTMASTSSNNQDNQRDRTGISPCRGSRQMSFPLLAMQFAMDQLKNCTEYCQACHARLDKSHRSLKPTVCSRDLCLYQHILLGVGRSVEYEILCQPNVVDLLINFCYTALRASNSAATDPIRSYPTNLPLKIPDFRKPLKVYLDHFENGYTAVLDATADIFLYTRDFDDLVETQKAAHLLMVLESLPPVQHLKTELEKPTVNDLKSASGISPAAAVLLNWIMATNRSPDFNTSLTYATGLDIQWPKSVFDLRSVVSLYEIINAPAKFLNQLPGSTAAAAIAINLDSDGDSGTSQANPGIAAASSRKATTVSLSPRPMRKISPGSKPPNAAADSSRSGQCADPGLTPFEPDKLDYASLPNLPVPSWCTSQAQRALAREIDRMQKVQANTPLPELGWYIDFSRLDNMFQWIVELHSFDMSLPLAKDMISFGVASIVCELRFGADYPFSPPLVRVIRPRFLPFLQGGGGNVTAGGAMCMEALTNTGWTPANQTDAVLLQVRLALCATDRPARLDRNLSKHDYGAEEAFAAYNRAAVTHGWTVPPDMQKRMKF</sequence>
<protein>
    <recommendedName>
        <fullName evidence="6">UBC core domain-containing protein</fullName>
    </recommendedName>
</protein>
<evidence type="ECO:0000256" key="4">
    <source>
        <dbReference type="ARBA" id="ARBA00023027"/>
    </source>
</evidence>
<comment type="caution">
    <text evidence="7">The sequence shown here is derived from an EMBL/GenBank/DDBJ whole genome shotgun (WGS) entry which is preliminary data.</text>
</comment>
<dbReference type="Gene3D" id="3.10.110.10">
    <property type="entry name" value="Ubiquitin Conjugating Enzyme"/>
    <property type="match status" value="1"/>
</dbReference>
<dbReference type="CDD" id="cd23802">
    <property type="entry name" value="UBCc_UBE2Q"/>
    <property type="match status" value="1"/>
</dbReference>
<evidence type="ECO:0000313" key="8">
    <source>
        <dbReference type="Proteomes" id="UP001642405"/>
    </source>
</evidence>
<dbReference type="PANTHER" id="PTHR21328">
    <property type="entry name" value="POLY ADP-RIBOSE POLYMERASE FAMILY, MEMBER PARP"/>
    <property type="match status" value="1"/>
</dbReference>
<feature type="domain" description="UBC core" evidence="6">
    <location>
        <begin position="573"/>
        <end position="742"/>
    </location>
</feature>
<evidence type="ECO:0000259" key="6">
    <source>
        <dbReference type="PROSITE" id="PS50127"/>
    </source>
</evidence>
<dbReference type="PROSITE" id="PS50127">
    <property type="entry name" value="UBC_2"/>
    <property type="match status" value="1"/>
</dbReference>
<dbReference type="Proteomes" id="UP001642405">
    <property type="component" value="Unassembled WGS sequence"/>
</dbReference>
<evidence type="ECO:0000256" key="1">
    <source>
        <dbReference type="ARBA" id="ARBA00022676"/>
    </source>
</evidence>
<keyword evidence="2" id="KW-0808">Transferase</keyword>
<evidence type="ECO:0000256" key="2">
    <source>
        <dbReference type="ARBA" id="ARBA00022679"/>
    </source>
</evidence>
<dbReference type="Pfam" id="PF00179">
    <property type="entry name" value="UQ_con"/>
    <property type="match status" value="1"/>
</dbReference>
<dbReference type="InterPro" id="IPR016135">
    <property type="entry name" value="UBQ-conjugating_enzyme/RWD"/>
</dbReference>
<dbReference type="InterPro" id="IPR000608">
    <property type="entry name" value="UBC"/>
</dbReference>
<gene>
    <name evidence="7" type="ORF">SCUCBS95973_005301</name>
</gene>
<keyword evidence="3" id="KW-0548">Nucleotidyltransferase</keyword>
<feature type="compositionally biased region" description="Basic and acidic residues" evidence="5">
    <location>
        <begin position="148"/>
        <end position="158"/>
    </location>
</feature>
<keyword evidence="4" id="KW-0520">NAD</keyword>
<keyword evidence="8" id="KW-1185">Reference proteome</keyword>
<evidence type="ECO:0000256" key="3">
    <source>
        <dbReference type="ARBA" id="ARBA00022695"/>
    </source>
</evidence>
<organism evidence="7 8">
    <name type="scientific">Sporothrix curviconia</name>
    <dbReference type="NCBI Taxonomy" id="1260050"/>
    <lineage>
        <taxon>Eukaryota</taxon>
        <taxon>Fungi</taxon>
        <taxon>Dikarya</taxon>
        <taxon>Ascomycota</taxon>
        <taxon>Pezizomycotina</taxon>
        <taxon>Sordariomycetes</taxon>
        <taxon>Sordariomycetidae</taxon>
        <taxon>Ophiostomatales</taxon>
        <taxon>Ophiostomataceae</taxon>
        <taxon>Sporothrix</taxon>
    </lineage>
</organism>
<dbReference type="InterPro" id="IPR051838">
    <property type="entry name" value="ARTD_PARP"/>
</dbReference>
<evidence type="ECO:0000313" key="7">
    <source>
        <dbReference type="EMBL" id="CAK7223792.1"/>
    </source>
</evidence>
<reference evidence="7 8" key="1">
    <citation type="submission" date="2024-01" db="EMBL/GenBank/DDBJ databases">
        <authorList>
            <person name="Allen C."/>
            <person name="Tagirdzhanova G."/>
        </authorList>
    </citation>
    <scope>NUCLEOTIDE SEQUENCE [LARGE SCALE GENOMIC DNA]</scope>
</reference>
<accession>A0ABP0BVR5</accession>
<proteinExistence type="predicted"/>
<feature type="region of interest" description="Disordered" evidence="5">
    <location>
        <begin position="492"/>
        <end position="546"/>
    </location>
</feature>
<dbReference type="SUPFAM" id="SSF54495">
    <property type="entry name" value="UBC-like"/>
    <property type="match status" value="1"/>
</dbReference>
<evidence type="ECO:0000256" key="5">
    <source>
        <dbReference type="SAM" id="MobiDB-lite"/>
    </source>
</evidence>
<feature type="region of interest" description="Disordered" evidence="5">
    <location>
        <begin position="139"/>
        <end position="158"/>
    </location>
</feature>
<keyword evidence="1" id="KW-0328">Glycosyltransferase</keyword>
<name>A0ABP0BVR5_9PEZI</name>